<dbReference type="GO" id="GO:0006508">
    <property type="term" value="P:proteolysis"/>
    <property type="evidence" value="ECO:0007669"/>
    <property type="project" value="UniProtKB-KW"/>
</dbReference>
<keyword evidence="2" id="KW-0378">Hydrolase</keyword>
<dbReference type="InterPro" id="IPR043504">
    <property type="entry name" value="Peptidase_S1_PA_chymotrypsin"/>
</dbReference>
<name>A0A8K0GGQ9_IGNLU</name>
<dbReference type="PROSITE" id="PS50240">
    <property type="entry name" value="TRYPSIN_DOM"/>
    <property type="match status" value="1"/>
</dbReference>
<protein>
    <recommendedName>
        <fullName evidence="7">Peptidase S1 domain-containing protein</fullName>
    </recommendedName>
</protein>
<proteinExistence type="inferred from homology"/>
<reference evidence="8" key="1">
    <citation type="submission" date="2019-08" db="EMBL/GenBank/DDBJ databases">
        <title>The genome of the North American firefly Photinus pyralis.</title>
        <authorList>
            <consortium name="Photinus pyralis genome working group"/>
            <person name="Fallon T.R."/>
            <person name="Sander Lower S.E."/>
            <person name="Weng J.-K."/>
        </authorList>
    </citation>
    <scope>NUCLEOTIDE SEQUENCE</scope>
    <source>
        <strain evidence="8">TRF0915ILg1</strain>
        <tissue evidence="8">Whole body</tissue>
    </source>
</reference>
<dbReference type="PRINTS" id="PR00722">
    <property type="entry name" value="CHYMOTRYPSIN"/>
</dbReference>
<dbReference type="SUPFAM" id="SSF50494">
    <property type="entry name" value="Trypsin-like serine proteases"/>
    <property type="match status" value="1"/>
</dbReference>
<dbReference type="InterPro" id="IPR001314">
    <property type="entry name" value="Peptidase_S1A"/>
</dbReference>
<dbReference type="OrthoDB" id="9425590at2759"/>
<keyword evidence="6" id="KW-0812">Transmembrane</keyword>
<dbReference type="SMART" id="SM00020">
    <property type="entry name" value="Tryp_SPc"/>
    <property type="match status" value="1"/>
</dbReference>
<feature type="transmembrane region" description="Helical" evidence="6">
    <location>
        <begin position="6"/>
        <end position="30"/>
    </location>
</feature>
<keyword evidence="4" id="KW-1015">Disulfide bond</keyword>
<evidence type="ECO:0000259" key="7">
    <source>
        <dbReference type="PROSITE" id="PS50240"/>
    </source>
</evidence>
<keyword evidence="3" id="KW-0720">Serine protease</keyword>
<dbReference type="InterPro" id="IPR018114">
    <property type="entry name" value="TRYPSIN_HIS"/>
</dbReference>
<evidence type="ECO:0000313" key="8">
    <source>
        <dbReference type="EMBL" id="KAF2904020.1"/>
    </source>
</evidence>
<dbReference type="InterPro" id="IPR001254">
    <property type="entry name" value="Trypsin_dom"/>
</dbReference>
<evidence type="ECO:0000256" key="3">
    <source>
        <dbReference type="ARBA" id="ARBA00022825"/>
    </source>
</evidence>
<gene>
    <name evidence="8" type="ORF">ILUMI_02157</name>
</gene>
<dbReference type="GO" id="GO:0004252">
    <property type="term" value="F:serine-type endopeptidase activity"/>
    <property type="evidence" value="ECO:0007669"/>
    <property type="project" value="InterPro"/>
</dbReference>
<dbReference type="AlphaFoldDB" id="A0A8K0GGQ9"/>
<keyword evidence="1" id="KW-0645">Protease</keyword>
<dbReference type="PROSITE" id="PS00134">
    <property type="entry name" value="TRYPSIN_HIS"/>
    <property type="match status" value="1"/>
</dbReference>
<dbReference type="FunFam" id="2.40.10.10:FF:000002">
    <property type="entry name" value="Transmembrane protease serine"/>
    <property type="match status" value="1"/>
</dbReference>
<evidence type="ECO:0000256" key="2">
    <source>
        <dbReference type="ARBA" id="ARBA00022801"/>
    </source>
</evidence>
<evidence type="ECO:0000256" key="1">
    <source>
        <dbReference type="ARBA" id="ARBA00022670"/>
    </source>
</evidence>
<evidence type="ECO:0000256" key="6">
    <source>
        <dbReference type="SAM" id="Phobius"/>
    </source>
</evidence>
<dbReference type="CDD" id="cd00190">
    <property type="entry name" value="Tryp_SPc"/>
    <property type="match status" value="1"/>
</dbReference>
<dbReference type="InterPro" id="IPR009003">
    <property type="entry name" value="Peptidase_S1_PA"/>
</dbReference>
<sequence>MRILFIIIIVGLLILVVNIILLVLIIKLIWRCSLPPKHDVNLKARIVGGVSVSNITDYQFAAAIVEIREESTVDLLLCGATVISRRWLLTAAHCIDYFEDNEDPKESVYITVGNLDWRKGNKHNLLSWVYHEEFDSSTLDNDIGLIRVKQILSKQYEQAISLASENYEYKPHTKARIVGWGHTNYSFLHLPSTEMLNRADIHIIEQRRCVDIYKKFGFTVTDSMFCAGTQEGGKDACKLDSGGAIFERGLLIGIISWGHECAKKDQPGVYVRINCYKNWIMETTKKLGAPLNIIKKKSEEISTTATYNVTSSGWMLETVSFQD</sequence>
<evidence type="ECO:0000313" key="9">
    <source>
        <dbReference type="Proteomes" id="UP000801492"/>
    </source>
</evidence>
<dbReference type="EMBL" id="VTPC01000876">
    <property type="protein sequence ID" value="KAF2904020.1"/>
    <property type="molecule type" value="Genomic_DNA"/>
</dbReference>
<dbReference type="InterPro" id="IPR050430">
    <property type="entry name" value="Peptidase_S1"/>
</dbReference>
<keyword evidence="6" id="KW-1133">Transmembrane helix</keyword>
<dbReference type="PANTHER" id="PTHR24276">
    <property type="entry name" value="POLYSERASE-RELATED"/>
    <property type="match status" value="1"/>
</dbReference>
<dbReference type="Gene3D" id="2.40.10.10">
    <property type="entry name" value="Trypsin-like serine proteases"/>
    <property type="match status" value="1"/>
</dbReference>
<keyword evidence="9" id="KW-1185">Reference proteome</keyword>
<comment type="caution">
    <text evidence="8">The sequence shown here is derived from an EMBL/GenBank/DDBJ whole genome shotgun (WGS) entry which is preliminary data.</text>
</comment>
<organism evidence="8 9">
    <name type="scientific">Ignelater luminosus</name>
    <name type="common">Cucubano</name>
    <name type="synonym">Pyrophorus luminosus</name>
    <dbReference type="NCBI Taxonomy" id="2038154"/>
    <lineage>
        <taxon>Eukaryota</taxon>
        <taxon>Metazoa</taxon>
        <taxon>Ecdysozoa</taxon>
        <taxon>Arthropoda</taxon>
        <taxon>Hexapoda</taxon>
        <taxon>Insecta</taxon>
        <taxon>Pterygota</taxon>
        <taxon>Neoptera</taxon>
        <taxon>Endopterygota</taxon>
        <taxon>Coleoptera</taxon>
        <taxon>Polyphaga</taxon>
        <taxon>Elateriformia</taxon>
        <taxon>Elateroidea</taxon>
        <taxon>Elateridae</taxon>
        <taxon>Agrypninae</taxon>
        <taxon>Pyrophorini</taxon>
        <taxon>Ignelater</taxon>
    </lineage>
</organism>
<accession>A0A8K0GGQ9</accession>
<evidence type="ECO:0000256" key="4">
    <source>
        <dbReference type="ARBA" id="ARBA00023157"/>
    </source>
</evidence>
<comment type="similarity">
    <text evidence="5">Belongs to the peptidase S1 family. CLIP subfamily.</text>
</comment>
<dbReference type="PANTHER" id="PTHR24276:SF91">
    <property type="entry name" value="AT26814P-RELATED"/>
    <property type="match status" value="1"/>
</dbReference>
<evidence type="ECO:0000256" key="5">
    <source>
        <dbReference type="ARBA" id="ARBA00024195"/>
    </source>
</evidence>
<feature type="domain" description="Peptidase S1" evidence="7">
    <location>
        <begin position="46"/>
        <end position="285"/>
    </location>
</feature>
<dbReference type="Proteomes" id="UP000801492">
    <property type="component" value="Unassembled WGS sequence"/>
</dbReference>
<keyword evidence="6" id="KW-0472">Membrane</keyword>
<dbReference type="Pfam" id="PF00089">
    <property type="entry name" value="Trypsin"/>
    <property type="match status" value="1"/>
</dbReference>